<organism evidence="2 3">
    <name type="scientific">Leucosporidium creatinivorum</name>
    <dbReference type="NCBI Taxonomy" id="106004"/>
    <lineage>
        <taxon>Eukaryota</taxon>
        <taxon>Fungi</taxon>
        <taxon>Dikarya</taxon>
        <taxon>Basidiomycota</taxon>
        <taxon>Pucciniomycotina</taxon>
        <taxon>Microbotryomycetes</taxon>
        <taxon>Leucosporidiales</taxon>
        <taxon>Leucosporidium</taxon>
    </lineage>
</organism>
<name>A0A1Y2CXZ5_9BASI</name>
<keyword evidence="1" id="KW-0732">Signal</keyword>
<evidence type="ECO:0000313" key="3">
    <source>
        <dbReference type="Proteomes" id="UP000193467"/>
    </source>
</evidence>
<keyword evidence="3" id="KW-1185">Reference proteome</keyword>
<proteinExistence type="predicted"/>
<comment type="caution">
    <text evidence="2">The sequence shown here is derived from an EMBL/GenBank/DDBJ whole genome shotgun (WGS) entry which is preliminary data.</text>
</comment>
<dbReference type="Proteomes" id="UP000193467">
    <property type="component" value="Unassembled WGS sequence"/>
</dbReference>
<dbReference type="Pfam" id="PF10333">
    <property type="entry name" value="Pga1"/>
    <property type="match status" value="1"/>
</dbReference>
<evidence type="ECO:0000256" key="1">
    <source>
        <dbReference type="SAM" id="SignalP"/>
    </source>
</evidence>
<accession>A0A1Y2CXZ5</accession>
<dbReference type="InParanoid" id="A0A1Y2CXZ5"/>
<dbReference type="InterPro" id="IPR019433">
    <property type="entry name" value="GPI_ManTrfase_II_coact_Pga1"/>
</dbReference>
<dbReference type="FunCoup" id="A0A1Y2CXZ5">
    <property type="interactions" value="1"/>
</dbReference>
<dbReference type="AlphaFoldDB" id="A0A1Y2CXZ5"/>
<protein>
    <submittedName>
        <fullName evidence="2">Uncharacterized protein</fullName>
    </submittedName>
</protein>
<reference evidence="2 3" key="1">
    <citation type="submission" date="2016-07" db="EMBL/GenBank/DDBJ databases">
        <title>Pervasive Adenine N6-methylation of Active Genes in Fungi.</title>
        <authorList>
            <consortium name="DOE Joint Genome Institute"/>
            <person name="Mondo S.J."/>
            <person name="Dannebaum R.O."/>
            <person name="Kuo R.C."/>
            <person name="Labutti K."/>
            <person name="Haridas S."/>
            <person name="Kuo A."/>
            <person name="Salamov A."/>
            <person name="Ahrendt S.R."/>
            <person name="Lipzen A."/>
            <person name="Sullivan W."/>
            <person name="Andreopoulos W.B."/>
            <person name="Clum A."/>
            <person name="Lindquist E."/>
            <person name="Daum C."/>
            <person name="Ramamoorthy G.K."/>
            <person name="Gryganskyi A."/>
            <person name="Culley D."/>
            <person name="Magnuson J.K."/>
            <person name="James T.Y."/>
            <person name="O'Malley M.A."/>
            <person name="Stajich J.E."/>
            <person name="Spatafora J.W."/>
            <person name="Visel A."/>
            <person name="Grigoriev I.V."/>
        </authorList>
    </citation>
    <scope>NUCLEOTIDE SEQUENCE [LARGE SCALE GENOMIC DNA]</scope>
    <source>
        <strain evidence="2 3">62-1032</strain>
    </source>
</reference>
<feature type="chain" id="PRO_5013118864" evidence="1">
    <location>
        <begin position="26"/>
        <end position="221"/>
    </location>
</feature>
<evidence type="ECO:0000313" key="2">
    <source>
        <dbReference type="EMBL" id="ORY51205.1"/>
    </source>
</evidence>
<sequence length="221" mass="24362">MSFSHQPTALACLLVAILCFQPAQANTETLNLRLPFNSAPPLPANLIRSAQSAPVLAVNEPRAVSLSLNSTSALQLYLLNTTFDPPRRIARWWSELQRDWQLETRSVRLCWPASHPTDFDLQVYTSPDSSQVPPPLYLAISASPSFVAFPSAEISSPFVPFTLLLEPAHLGGVPESTLPLIGSLLSLLLLLWLTKLPSRVADAFEGLGRAKRRRERSIKVE</sequence>
<dbReference type="OrthoDB" id="3360032at2759"/>
<feature type="signal peptide" evidence="1">
    <location>
        <begin position="1"/>
        <end position="25"/>
    </location>
</feature>
<dbReference type="EMBL" id="MCGR01000108">
    <property type="protein sequence ID" value="ORY51205.1"/>
    <property type="molecule type" value="Genomic_DNA"/>
</dbReference>
<gene>
    <name evidence="2" type="ORF">BCR35DRAFT_310697</name>
</gene>